<protein>
    <submittedName>
        <fullName evidence="1">Uncharacterized protein</fullName>
    </submittedName>
</protein>
<dbReference type="EMBL" id="SRLO01026660">
    <property type="protein sequence ID" value="TNN21655.1"/>
    <property type="molecule type" value="Genomic_DNA"/>
</dbReference>
<organism evidence="1 2">
    <name type="scientific">Liparis tanakae</name>
    <name type="common">Tanaka's snailfish</name>
    <dbReference type="NCBI Taxonomy" id="230148"/>
    <lineage>
        <taxon>Eukaryota</taxon>
        <taxon>Metazoa</taxon>
        <taxon>Chordata</taxon>
        <taxon>Craniata</taxon>
        <taxon>Vertebrata</taxon>
        <taxon>Euteleostomi</taxon>
        <taxon>Actinopterygii</taxon>
        <taxon>Neopterygii</taxon>
        <taxon>Teleostei</taxon>
        <taxon>Neoteleostei</taxon>
        <taxon>Acanthomorphata</taxon>
        <taxon>Eupercaria</taxon>
        <taxon>Perciformes</taxon>
        <taxon>Cottioidei</taxon>
        <taxon>Cottales</taxon>
        <taxon>Liparidae</taxon>
        <taxon>Liparis</taxon>
    </lineage>
</organism>
<name>A0A4Z2DYK7_9TELE</name>
<dbReference type="AlphaFoldDB" id="A0A4Z2DYK7"/>
<gene>
    <name evidence="1" type="ORF">EYF80_068234</name>
</gene>
<reference evidence="1 2" key="1">
    <citation type="submission" date="2019-03" db="EMBL/GenBank/DDBJ databases">
        <title>First draft genome of Liparis tanakae, snailfish: a comprehensive survey of snailfish specific genes.</title>
        <authorList>
            <person name="Kim W."/>
            <person name="Song I."/>
            <person name="Jeong J.-H."/>
            <person name="Kim D."/>
            <person name="Kim S."/>
            <person name="Ryu S."/>
            <person name="Song J.Y."/>
            <person name="Lee S.K."/>
        </authorList>
    </citation>
    <scope>NUCLEOTIDE SEQUENCE [LARGE SCALE GENOMIC DNA]</scope>
    <source>
        <tissue evidence="1">Muscle</tissue>
    </source>
</reference>
<keyword evidence="2" id="KW-1185">Reference proteome</keyword>
<evidence type="ECO:0000313" key="1">
    <source>
        <dbReference type="EMBL" id="TNN21655.1"/>
    </source>
</evidence>
<sequence>MFFSGFLTSSRGLVLRRQDNEAEALVVSALQGDVEALGPRGRRRLDGVRSRLDGVRSLGVRRLGGAVDQGGRHRLGLLSALLLLAI</sequence>
<accession>A0A4Z2DYK7</accession>
<dbReference type="Proteomes" id="UP000314294">
    <property type="component" value="Unassembled WGS sequence"/>
</dbReference>
<evidence type="ECO:0000313" key="2">
    <source>
        <dbReference type="Proteomes" id="UP000314294"/>
    </source>
</evidence>
<comment type="caution">
    <text evidence="1">The sequence shown here is derived from an EMBL/GenBank/DDBJ whole genome shotgun (WGS) entry which is preliminary data.</text>
</comment>
<proteinExistence type="predicted"/>